<dbReference type="Proteomes" id="UP001597525">
    <property type="component" value="Unassembled WGS sequence"/>
</dbReference>
<proteinExistence type="predicted"/>
<dbReference type="EMBL" id="JBHUPB010000004">
    <property type="protein sequence ID" value="MFD2967054.1"/>
    <property type="molecule type" value="Genomic_DNA"/>
</dbReference>
<name>A0ABW6BEZ6_9SPHI</name>
<organism evidence="1 2">
    <name type="scientific">Sphingobacterium bambusae</name>
    <dbReference type="NCBI Taxonomy" id="662858"/>
    <lineage>
        <taxon>Bacteria</taxon>
        <taxon>Pseudomonadati</taxon>
        <taxon>Bacteroidota</taxon>
        <taxon>Sphingobacteriia</taxon>
        <taxon>Sphingobacteriales</taxon>
        <taxon>Sphingobacteriaceae</taxon>
        <taxon>Sphingobacterium</taxon>
    </lineage>
</organism>
<sequence>MSTIKKQVTLDLDFDLELDFVLVGISSALRDYRLCHFIYKHTGLAFRRGKEDYLDHKGYVKEKERDEMDYHIIFEKTRQKGLIKHYYTIYRYCESNFEYEFYLLNNRSVEGNILIPELPTFDYFLMVKHYIDPDDLRLLLDELKGINEVMLAKELDPTSLKSKENLIF</sequence>
<comment type="caution">
    <text evidence="1">The sequence shown here is derived from an EMBL/GenBank/DDBJ whole genome shotgun (WGS) entry which is preliminary data.</text>
</comment>
<dbReference type="NCBIfam" id="NF033205">
    <property type="entry name" value="IPExxxVDY"/>
    <property type="match status" value="1"/>
</dbReference>
<evidence type="ECO:0000313" key="2">
    <source>
        <dbReference type="Proteomes" id="UP001597525"/>
    </source>
</evidence>
<evidence type="ECO:0000313" key="1">
    <source>
        <dbReference type="EMBL" id="MFD2967054.1"/>
    </source>
</evidence>
<protein>
    <submittedName>
        <fullName evidence="1">IPExxxVDY family protein</fullName>
    </submittedName>
</protein>
<keyword evidence="2" id="KW-1185">Reference proteome</keyword>
<gene>
    <name evidence="1" type="ORF">ACFS7Y_06635</name>
</gene>
<dbReference type="InterPro" id="IPR047690">
    <property type="entry name" value="IPExxxVDY_fam"/>
</dbReference>
<reference evidence="2" key="1">
    <citation type="journal article" date="2019" name="Int. J. Syst. Evol. Microbiol.">
        <title>The Global Catalogue of Microorganisms (GCM) 10K type strain sequencing project: providing services to taxonomists for standard genome sequencing and annotation.</title>
        <authorList>
            <consortium name="The Broad Institute Genomics Platform"/>
            <consortium name="The Broad Institute Genome Sequencing Center for Infectious Disease"/>
            <person name="Wu L."/>
            <person name="Ma J."/>
        </authorList>
    </citation>
    <scope>NUCLEOTIDE SEQUENCE [LARGE SCALE GENOMIC DNA]</scope>
    <source>
        <strain evidence="2">KCTC 22814</strain>
    </source>
</reference>
<dbReference type="RefSeq" id="WP_320182749.1">
    <property type="nucleotide sequence ID" value="NZ_CP138332.1"/>
</dbReference>
<accession>A0ABW6BEZ6</accession>